<dbReference type="PROSITE" id="PS50089">
    <property type="entry name" value="ZF_RING_2"/>
    <property type="match status" value="2"/>
</dbReference>
<gene>
    <name evidence="8" type="primary">LOC107266075</name>
</gene>
<dbReference type="SUPFAM" id="SSF57850">
    <property type="entry name" value="RING/U-box"/>
    <property type="match status" value="2"/>
</dbReference>
<evidence type="ECO:0000256" key="3">
    <source>
        <dbReference type="ARBA" id="ARBA00022833"/>
    </source>
</evidence>
<dbReference type="KEGG" id="ccin:107266075"/>
<name>A0AAJ7REN7_CEPCN</name>
<dbReference type="PANTHER" id="PTHR23041">
    <property type="entry name" value="RING FINGER DOMAIN-CONTAINING"/>
    <property type="match status" value="1"/>
</dbReference>
<dbReference type="AlphaFoldDB" id="A0AAJ7REN7"/>
<keyword evidence="7" id="KW-1185">Reference proteome</keyword>
<proteinExistence type="predicted"/>
<sequence length="449" mass="49829">MDQLLNGPMGNIVAAGLQALVGGIPLGKTGANALLALRNGGIAIPPECWLSPKLSEQEKLQQSYDTMEIHLNGALQILKPAMEITNILTNECKSADRLKPNIPSSSNLQYYTPQEPLKSEVTCSTSQTNKKIEASPAKLDVPIIKLEKTPSKSAKIKGKSKELKKTNNIMQKNAKCSACYASKKNMRAPVLIPCGHFSCYKCLPNNSTAECRKCHKKYRMKDVTKLYKMYSMLAGLISSVMDHIESSAPLDIIDLTGDSPVSSLRNSRRPMPSRNGITTREHRPSALRPSIMEIPSSSQTNHGHNMIEILDDAINSWDMWENFNILHSSHRSFTNNHITPVPRTRRQQSTRSRSHTQRQLSQQENNGSIATNNPVVDVAPYINDTMEAKPVPIICPICFETLSSARKPMSTRCGHVFCAECLSSSLFSSNKCPKCKNKIVKNSCIRLYF</sequence>
<keyword evidence="1" id="KW-0479">Metal-binding</keyword>
<evidence type="ECO:0000256" key="2">
    <source>
        <dbReference type="ARBA" id="ARBA00022771"/>
    </source>
</evidence>
<accession>A0AAJ7REN7</accession>
<evidence type="ECO:0000313" key="8">
    <source>
        <dbReference type="RefSeq" id="XP_024939137.1"/>
    </source>
</evidence>
<feature type="region of interest" description="Disordered" evidence="5">
    <location>
        <begin position="334"/>
        <end position="372"/>
    </location>
</feature>
<keyword evidence="2 4" id="KW-0863">Zinc-finger</keyword>
<feature type="domain" description="RING-type" evidence="6">
    <location>
        <begin position="176"/>
        <end position="215"/>
    </location>
</feature>
<dbReference type="InterPro" id="IPR001841">
    <property type="entry name" value="Znf_RING"/>
</dbReference>
<evidence type="ECO:0000256" key="1">
    <source>
        <dbReference type="ARBA" id="ARBA00022723"/>
    </source>
</evidence>
<dbReference type="RefSeq" id="XP_024939137.1">
    <property type="nucleotide sequence ID" value="XM_025083369.1"/>
</dbReference>
<dbReference type="Proteomes" id="UP000694920">
    <property type="component" value="Unplaced"/>
</dbReference>
<evidence type="ECO:0000256" key="4">
    <source>
        <dbReference type="PROSITE-ProRule" id="PRU00175"/>
    </source>
</evidence>
<dbReference type="SMART" id="SM00184">
    <property type="entry name" value="RING"/>
    <property type="match status" value="2"/>
</dbReference>
<organism evidence="7 8">
    <name type="scientific">Cephus cinctus</name>
    <name type="common">Wheat stem sawfly</name>
    <dbReference type="NCBI Taxonomy" id="211228"/>
    <lineage>
        <taxon>Eukaryota</taxon>
        <taxon>Metazoa</taxon>
        <taxon>Ecdysozoa</taxon>
        <taxon>Arthropoda</taxon>
        <taxon>Hexapoda</taxon>
        <taxon>Insecta</taxon>
        <taxon>Pterygota</taxon>
        <taxon>Neoptera</taxon>
        <taxon>Endopterygota</taxon>
        <taxon>Hymenoptera</taxon>
        <taxon>Cephoidea</taxon>
        <taxon>Cephidae</taxon>
        <taxon>Cephus</taxon>
    </lineage>
</organism>
<protein>
    <submittedName>
        <fullName evidence="8">Uncharacterized protein LOC107266075</fullName>
    </submittedName>
</protein>
<dbReference type="InterPro" id="IPR013083">
    <property type="entry name" value="Znf_RING/FYVE/PHD"/>
</dbReference>
<feature type="domain" description="RING-type" evidence="6">
    <location>
        <begin position="395"/>
        <end position="436"/>
    </location>
</feature>
<feature type="compositionally biased region" description="Basic residues" evidence="5">
    <location>
        <begin position="343"/>
        <end position="356"/>
    </location>
</feature>
<feature type="region of interest" description="Disordered" evidence="5">
    <location>
        <begin position="261"/>
        <end position="280"/>
    </location>
</feature>
<dbReference type="GeneID" id="107266075"/>
<dbReference type="GO" id="GO:0008270">
    <property type="term" value="F:zinc ion binding"/>
    <property type="evidence" value="ECO:0007669"/>
    <property type="project" value="UniProtKB-KW"/>
</dbReference>
<evidence type="ECO:0000256" key="5">
    <source>
        <dbReference type="SAM" id="MobiDB-lite"/>
    </source>
</evidence>
<dbReference type="InterPro" id="IPR047134">
    <property type="entry name" value="RNF4"/>
</dbReference>
<dbReference type="PROSITE" id="PS00518">
    <property type="entry name" value="ZF_RING_1"/>
    <property type="match status" value="1"/>
</dbReference>
<dbReference type="Gene3D" id="3.30.40.10">
    <property type="entry name" value="Zinc/RING finger domain, C3HC4 (zinc finger)"/>
    <property type="match status" value="2"/>
</dbReference>
<dbReference type="PANTHER" id="PTHR23041:SF78">
    <property type="entry name" value="E3 UBIQUITIN-PROTEIN LIGASE RNF4"/>
    <property type="match status" value="1"/>
</dbReference>
<evidence type="ECO:0000259" key="6">
    <source>
        <dbReference type="PROSITE" id="PS50089"/>
    </source>
</evidence>
<dbReference type="Pfam" id="PF13923">
    <property type="entry name" value="zf-C3HC4_2"/>
    <property type="match status" value="1"/>
</dbReference>
<reference evidence="8" key="1">
    <citation type="submission" date="2025-08" db="UniProtKB">
        <authorList>
            <consortium name="RefSeq"/>
        </authorList>
    </citation>
    <scope>IDENTIFICATION</scope>
</reference>
<keyword evidence="3" id="KW-0862">Zinc</keyword>
<evidence type="ECO:0000313" key="7">
    <source>
        <dbReference type="Proteomes" id="UP000694920"/>
    </source>
</evidence>
<dbReference type="InterPro" id="IPR017907">
    <property type="entry name" value="Znf_RING_CS"/>
</dbReference>